<dbReference type="AlphaFoldDB" id="B9JPF8"/>
<dbReference type="InterPro" id="IPR005119">
    <property type="entry name" value="LysR_subst-bd"/>
</dbReference>
<dbReference type="HOGENOM" id="CLU_039613_6_3_5"/>
<dbReference type="PROSITE" id="PS50931">
    <property type="entry name" value="HTH_LYSR"/>
    <property type="match status" value="1"/>
</dbReference>
<dbReference type="SUPFAM" id="SSF53850">
    <property type="entry name" value="Periplasmic binding protein-like II"/>
    <property type="match status" value="1"/>
</dbReference>
<dbReference type="PRINTS" id="PR00039">
    <property type="entry name" value="HTHLYSR"/>
</dbReference>
<keyword evidence="4" id="KW-0010">Activator</keyword>
<dbReference type="KEGG" id="ara:Arad_14166"/>
<evidence type="ECO:0000256" key="4">
    <source>
        <dbReference type="ARBA" id="ARBA00023159"/>
    </source>
</evidence>
<evidence type="ECO:0000256" key="2">
    <source>
        <dbReference type="ARBA" id="ARBA00023015"/>
    </source>
</evidence>
<dbReference type="InterPro" id="IPR036388">
    <property type="entry name" value="WH-like_DNA-bd_sf"/>
</dbReference>
<dbReference type="PANTHER" id="PTHR30427">
    <property type="entry name" value="TRANSCRIPTIONAL ACTIVATOR PROTEIN LYSR"/>
    <property type="match status" value="1"/>
</dbReference>
<dbReference type="Proteomes" id="UP000001600">
    <property type="component" value="Plasmid pAtK84b"/>
</dbReference>
<keyword evidence="3" id="KW-0238">DNA-binding</keyword>
<accession>B9JPF8</accession>
<dbReference type="GO" id="GO:0010628">
    <property type="term" value="P:positive regulation of gene expression"/>
    <property type="evidence" value="ECO:0007669"/>
    <property type="project" value="TreeGrafter"/>
</dbReference>
<dbReference type="PANTHER" id="PTHR30427:SF1">
    <property type="entry name" value="TRANSCRIPTIONAL ACTIVATOR PROTEIN LYSR"/>
    <property type="match status" value="1"/>
</dbReference>
<dbReference type="Pfam" id="PF03466">
    <property type="entry name" value="LysR_substrate"/>
    <property type="match status" value="1"/>
</dbReference>
<organism evidence="7 8">
    <name type="scientific">Rhizobium rhizogenes (strain K84 / ATCC BAA-868)</name>
    <name type="common">Agrobacterium radiobacter</name>
    <dbReference type="NCBI Taxonomy" id="311403"/>
    <lineage>
        <taxon>Bacteria</taxon>
        <taxon>Pseudomonadati</taxon>
        <taxon>Pseudomonadota</taxon>
        <taxon>Alphaproteobacteria</taxon>
        <taxon>Hyphomicrobiales</taxon>
        <taxon>Rhizobiaceae</taxon>
        <taxon>Rhizobium/Agrobacterium group</taxon>
        <taxon>Rhizobium</taxon>
    </lineage>
</organism>
<evidence type="ECO:0000313" key="8">
    <source>
        <dbReference type="Proteomes" id="UP000001600"/>
    </source>
</evidence>
<evidence type="ECO:0000259" key="6">
    <source>
        <dbReference type="PROSITE" id="PS50931"/>
    </source>
</evidence>
<evidence type="ECO:0000256" key="3">
    <source>
        <dbReference type="ARBA" id="ARBA00023125"/>
    </source>
</evidence>
<dbReference type="InterPro" id="IPR000847">
    <property type="entry name" value="LysR_HTH_N"/>
</dbReference>
<dbReference type="InterPro" id="IPR036390">
    <property type="entry name" value="WH_DNA-bd_sf"/>
</dbReference>
<keyword evidence="5" id="KW-0804">Transcription</keyword>
<dbReference type="CDD" id="cd08415">
    <property type="entry name" value="PBP2_LysR_opines_like"/>
    <property type="match status" value="1"/>
</dbReference>
<keyword evidence="7" id="KW-0614">Plasmid</keyword>
<dbReference type="GO" id="GO:0043565">
    <property type="term" value="F:sequence-specific DNA binding"/>
    <property type="evidence" value="ECO:0007669"/>
    <property type="project" value="TreeGrafter"/>
</dbReference>
<dbReference type="Gene3D" id="1.10.10.10">
    <property type="entry name" value="Winged helix-like DNA-binding domain superfamily/Winged helix DNA-binding domain"/>
    <property type="match status" value="1"/>
</dbReference>
<name>B9JPF8_RHIR8</name>
<evidence type="ECO:0000256" key="1">
    <source>
        <dbReference type="ARBA" id="ARBA00009437"/>
    </source>
</evidence>
<dbReference type="Gene3D" id="3.40.190.290">
    <property type="match status" value="1"/>
</dbReference>
<dbReference type="InterPro" id="IPR037424">
    <property type="entry name" value="NocR_PBP2"/>
</dbReference>
<proteinExistence type="inferred from homology"/>
<dbReference type="EMBL" id="CP000630">
    <property type="protein sequence ID" value="ACM31027.1"/>
    <property type="molecule type" value="Genomic_DNA"/>
</dbReference>
<comment type="similarity">
    <text evidence="1">Belongs to the LysR transcriptional regulatory family.</text>
</comment>
<protein>
    <submittedName>
        <fullName evidence="7">Nopaline catabolism transcriptional regulator protein</fullName>
    </submittedName>
</protein>
<reference evidence="7 8" key="1">
    <citation type="journal article" date="2009" name="J. Bacteriol.">
        <title>Genome sequences of three Agrobacterium biovars help elucidate the evolution of multichromosome genomes in bacteria.</title>
        <authorList>
            <person name="Slater S.C."/>
            <person name="Goldman B.S."/>
            <person name="Goodner B."/>
            <person name="Setubal J.C."/>
            <person name="Farrand S.K."/>
            <person name="Nester E.W."/>
            <person name="Burr T.J."/>
            <person name="Banta L."/>
            <person name="Dickerman A.W."/>
            <person name="Paulsen I."/>
            <person name="Otten L."/>
            <person name="Suen G."/>
            <person name="Welch R."/>
            <person name="Almeida N.F."/>
            <person name="Arnold F."/>
            <person name="Burton O.T."/>
            <person name="Du Z."/>
            <person name="Ewing A."/>
            <person name="Godsy E."/>
            <person name="Heisel S."/>
            <person name="Houmiel K.L."/>
            <person name="Jhaveri J."/>
            <person name="Lu J."/>
            <person name="Miller N.M."/>
            <person name="Norton S."/>
            <person name="Chen Q."/>
            <person name="Phoolcharoen W."/>
            <person name="Ohlin V."/>
            <person name="Ondrusek D."/>
            <person name="Pride N."/>
            <person name="Stricklin S.L."/>
            <person name="Sun J."/>
            <person name="Wheeler C."/>
            <person name="Wilson L."/>
            <person name="Zhu H."/>
            <person name="Wood D.W."/>
        </authorList>
    </citation>
    <scope>NUCLEOTIDE SEQUENCE [LARGE SCALE GENOMIC DNA]</scope>
    <source>
        <strain evidence="8">K84 / ATCC BAA-868</strain>
        <plasmid evidence="7 8">pAtK84b</plasmid>
    </source>
</reference>
<evidence type="ECO:0000313" key="7">
    <source>
        <dbReference type="EMBL" id="ACM31027.1"/>
    </source>
</evidence>
<keyword evidence="2" id="KW-0805">Transcription regulation</keyword>
<dbReference type="GO" id="GO:0003700">
    <property type="term" value="F:DNA-binding transcription factor activity"/>
    <property type="evidence" value="ECO:0007669"/>
    <property type="project" value="InterPro"/>
</dbReference>
<sequence>MRPCVFVMEKAMIQSRQLEAFRAVMLTGGMTSAANLVRITQPAISRLIRDLEEEIGISLFERTGNRLRPTREAGILFKEVSRHFNGIQHIDKVAAELKKSHMGSLRVACYTAPALSFMSGVIQTFIADRPDVSVYLDTVPSQTVLELVSLQHYDLGISILAGDYPGLTIEPVPSFRAVCLLPPGHRLEDKETVHATDLEGESLICLSPVSLLRMQTDAALDSCGVHCNRRIESSLALNLCDLVSRGMGVGIVDPFTADYYSANQVIQRSFDPVVPYHFAIVLPTDSPPPRLVSEFRAALLDALKALPYETI</sequence>
<dbReference type="SUPFAM" id="SSF46785">
    <property type="entry name" value="Winged helix' DNA-binding domain"/>
    <property type="match status" value="1"/>
</dbReference>
<gene>
    <name evidence="7" type="primary">nocR</name>
    <name evidence="7" type="ordered locus">Arad_14166</name>
</gene>
<geneLocation type="plasmid" evidence="7 8">
    <name>pAtK84b</name>
</geneLocation>
<feature type="domain" description="HTH lysR-type" evidence="6">
    <location>
        <begin position="13"/>
        <end position="70"/>
    </location>
</feature>
<evidence type="ECO:0000256" key="5">
    <source>
        <dbReference type="ARBA" id="ARBA00023163"/>
    </source>
</evidence>
<dbReference type="Pfam" id="PF00126">
    <property type="entry name" value="HTH_1"/>
    <property type="match status" value="1"/>
</dbReference>